<dbReference type="Proteomes" id="UP000218890">
    <property type="component" value="Chromosome"/>
</dbReference>
<evidence type="ECO:0000256" key="8">
    <source>
        <dbReference type="ARBA" id="ARBA00023065"/>
    </source>
</evidence>
<evidence type="ECO:0000259" key="10">
    <source>
        <dbReference type="PROSITE" id="PS50893"/>
    </source>
</evidence>
<dbReference type="InterPro" id="IPR027417">
    <property type="entry name" value="P-loop_NTPase"/>
</dbReference>
<evidence type="ECO:0000313" key="11">
    <source>
        <dbReference type="EMBL" id="BAU57844.2"/>
    </source>
</evidence>
<gene>
    <name evidence="11" type="primary">znuC</name>
    <name evidence="11" type="ORF">HH1059_11520</name>
</gene>
<evidence type="ECO:0000256" key="9">
    <source>
        <dbReference type="ARBA" id="ARBA00023136"/>
    </source>
</evidence>
<protein>
    <submittedName>
        <fullName evidence="11">Zinc ABC transporter</fullName>
    </submittedName>
</protein>
<dbReference type="GO" id="GO:0006829">
    <property type="term" value="P:zinc ion transport"/>
    <property type="evidence" value="ECO:0007669"/>
    <property type="project" value="UniProtKB-KW"/>
</dbReference>
<dbReference type="KEGG" id="hhk:HH1059_11520"/>
<dbReference type="EMBL" id="AP017372">
    <property type="protein sequence ID" value="BAU57844.2"/>
    <property type="molecule type" value="Genomic_DNA"/>
</dbReference>
<accession>A0A0X8X9G7</accession>
<evidence type="ECO:0000256" key="6">
    <source>
        <dbReference type="ARBA" id="ARBA00022906"/>
    </source>
</evidence>
<dbReference type="InterPro" id="IPR003593">
    <property type="entry name" value="AAA+_ATPase"/>
</dbReference>
<proteinExistence type="predicted"/>
<dbReference type="OrthoDB" id="9806726at2"/>
<dbReference type="SMART" id="SM00382">
    <property type="entry name" value="AAA"/>
    <property type="match status" value="1"/>
</dbReference>
<keyword evidence="4" id="KW-0862">Zinc</keyword>
<reference evidence="11" key="1">
    <citation type="submission" date="2016-02" db="EMBL/GenBank/DDBJ databases">
        <title>Halorhodospira halochloris DSM-1059 complete genome, version 2.</title>
        <authorList>
            <person name="Tsukatani Y."/>
        </authorList>
    </citation>
    <scope>NUCLEOTIDE SEQUENCE</scope>
    <source>
        <strain evidence="11">DSM 1059</strain>
    </source>
</reference>
<keyword evidence="12" id="KW-1185">Reference proteome</keyword>
<organism evidence="11 12">
    <name type="scientific">Halorhodospira halochloris</name>
    <name type="common">Ectothiorhodospira halochloris</name>
    <dbReference type="NCBI Taxonomy" id="1052"/>
    <lineage>
        <taxon>Bacteria</taxon>
        <taxon>Pseudomonadati</taxon>
        <taxon>Pseudomonadota</taxon>
        <taxon>Gammaproteobacteria</taxon>
        <taxon>Chromatiales</taxon>
        <taxon>Ectothiorhodospiraceae</taxon>
        <taxon>Halorhodospira</taxon>
    </lineage>
</organism>
<dbReference type="GO" id="GO:0005524">
    <property type="term" value="F:ATP binding"/>
    <property type="evidence" value="ECO:0007669"/>
    <property type="project" value="UniProtKB-KW"/>
</dbReference>
<dbReference type="GO" id="GO:0010043">
    <property type="term" value="P:response to zinc ion"/>
    <property type="evidence" value="ECO:0007669"/>
    <property type="project" value="TreeGrafter"/>
</dbReference>
<evidence type="ECO:0000256" key="3">
    <source>
        <dbReference type="ARBA" id="ARBA00022741"/>
    </source>
</evidence>
<sequence length="253" mass="27527">MPLDIRAGERDNNWIKGRGIRVHYASRCIIDGVDIDVNAGRITTLVGNNGAGKSTLLRVLIGLTQPSSGAVERRDGLRIGYVPQHFSVDSSLPITARRFIALRGKVSKQRWQQATAETAVEKLLEQPLQSLSGGEMRRVLLARAVLHNPDVLALDEPAAGLDAGSQGQLYRLIGSLRERYGCAVVVVSHDLNLVMAASDDVLCLEDGRVACRGAPASVVEHPEYRKLFGAHLGPDTAVFRHSHPHKVELSDDH</sequence>
<dbReference type="PROSITE" id="PS00211">
    <property type="entry name" value="ABC_TRANSPORTER_1"/>
    <property type="match status" value="1"/>
</dbReference>
<dbReference type="AlphaFoldDB" id="A0A0X8X9G7"/>
<feature type="domain" description="ABC transporter" evidence="10">
    <location>
        <begin position="15"/>
        <end position="231"/>
    </location>
</feature>
<keyword evidence="2" id="KW-1003">Cell membrane</keyword>
<dbReference type="Pfam" id="PF00005">
    <property type="entry name" value="ABC_tran"/>
    <property type="match status" value="1"/>
</dbReference>
<evidence type="ECO:0000256" key="1">
    <source>
        <dbReference type="ARBA" id="ARBA00022448"/>
    </source>
</evidence>
<dbReference type="InterPro" id="IPR050153">
    <property type="entry name" value="Metal_Ion_Import_ABC"/>
</dbReference>
<dbReference type="PANTHER" id="PTHR42734:SF9">
    <property type="entry name" value="ZINC IMPORT ATP-BINDING PROTEIN ZNUC"/>
    <property type="match status" value="1"/>
</dbReference>
<dbReference type="InterPro" id="IPR017871">
    <property type="entry name" value="ABC_transporter-like_CS"/>
</dbReference>
<dbReference type="PANTHER" id="PTHR42734">
    <property type="entry name" value="METAL TRANSPORT SYSTEM ATP-BINDING PROTEIN TM_0124-RELATED"/>
    <property type="match status" value="1"/>
</dbReference>
<evidence type="ECO:0000256" key="5">
    <source>
        <dbReference type="ARBA" id="ARBA00022840"/>
    </source>
</evidence>
<evidence type="ECO:0000313" key="12">
    <source>
        <dbReference type="Proteomes" id="UP000218890"/>
    </source>
</evidence>
<dbReference type="RefSeq" id="WP_096409170.1">
    <property type="nucleotide sequence ID" value="NZ_NRRM01000012.1"/>
</dbReference>
<dbReference type="SUPFAM" id="SSF52540">
    <property type="entry name" value="P-loop containing nucleoside triphosphate hydrolases"/>
    <property type="match status" value="1"/>
</dbReference>
<keyword evidence="6" id="KW-0864">Zinc transport</keyword>
<keyword evidence="9" id="KW-0472">Membrane</keyword>
<evidence type="ECO:0000256" key="2">
    <source>
        <dbReference type="ARBA" id="ARBA00022475"/>
    </source>
</evidence>
<evidence type="ECO:0000256" key="4">
    <source>
        <dbReference type="ARBA" id="ARBA00022833"/>
    </source>
</evidence>
<dbReference type="GO" id="GO:0016887">
    <property type="term" value="F:ATP hydrolysis activity"/>
    <property type="evidence" value="ECO:0007669"/>
    <property type="project" value="InterPro"/>
</dbReference>
<keyword evidence="3" id="KW-0547">Nucleotide-binding</keyword>
<dbReference type="Gene3D" id="3.40.50.300">
    <property type="entry name" value="P-loop containing nucleotide triphosphate hydrolases"/>
    <property type="match status" value="1"/>
</dbReference>
<keyword evidence="8" id="KW-0406">Ion transport</keyword>
<name>A0A0X8X9G7_HALHR</name>
<keyword evidence="1" id="KW-0813">Transport</keyword>
<dbReference type="InterPro" id="IPR003439">
    <property type="entry name" value="ABC_transporter-like_ATP-bd"/>
</dbReference>
<keyword evidence="5" id="KW-0067">ATP-binding</keyword>
<dbReference type="PROSITE" id="PS50893">
    <property type="entry name" value="ABC_TRANSPORTER_2"/>
    <property type="match status" value="1"/>
</dbReference>
<evidence type="ECO:0000256" key="7">
    <source>
        <dbReference type="ARBA" id="ARBA00022967"/>
    </source>
</evidence>
<keyword evidence="7" id="KW-1278">Translocase</keyword>